<dbReference type="Proteomes" id="UP001632038">
    <property type="component" value="Unassembled WGS sequence"/>
</dbReference>
<dbReference type="NCBIfam" id="TIGR01640">
    <property type="entry name" value="F_box_assoc_1"/>
    <property type="match status" value="1"/>
</dbReference>
<dbReference type="Gene3D" id="1.20.1280.50">
    <property type="match status" value="1"/>
</dbReference>
<dbReference type="PANTHER" id="PTHR31672:SF13">
    <property type="entry name" value="F-BOX PROTEIN CPR30-LIKE"/>
    <property type="match status" value="1"/>
</dbReference>
<feature type="domain" description="F-box" evidence="1">
    <location>
        <begin position="5"/>
        <end position="54"/>
    </location>
</feature>
<accession>A0ABD3BSR1</accession>
<evidence type="ECO:0000313" key="2">
    <source>
        <dbReference type="EMBL" id="KAL3620124.1"/>
    </source>
</evidence>
<dbReference type="InterPro" id="IPR050796">
    <property type="entry name" value="SCF_F-box_component"/>
</dbReference>
<dbReference type="Pfam" id="PF00646">
    <property type="entry name" value="F-box"/>
    <property type="match status" value="1"/>
</dbReference>
<sequence length="391" mass="45148">MASEITSINHLPNDIVRSILSRLPVKTLLTLTSVSKSWNATISATISDPSFAQTHLQHQHYSNNSYNLFLRKLTILDQIRITYDFSLVRANDDDVDDDTRFTTQTRLGYPHPGWHNVLCTCDGVVLLTAYSRNSYRAFMLWNPTTQTKATFLFPYKFQARPAKHGLCHDPVTGDFKVVVACNKHYAVYSCKNNLWSEPRDFPYSCEMGYSEGLFVDGVIYWVALDEEGGFRSREIIYFDPRDDGFKKLEKPESMIDGNIRRDFDLVVLRGCLCLYGVAISDIVWDLTAIRIWIKEEGQDGIAWTELMMIESLQPGVWLRPMCSLENDEILLELETDGFIVYNPREKTFGEVFDNSDSDIQVKMVPCRETLLFPLENIRRPKRKRSKPLKYE</sequence>
<dbReference type="AlphaFoldDB" id="A0ABD3BSR1"/>
<keyword evidence="3" id="KW-1185">Reference proteome</keyword>
<dbReference type="PROSITE" id="PS50181">
    <property type="entry name" value="FBOX"/>
    <property type="match status" value="1"/>
</dbReference>
<dbReference type="InterPro" id="IPR006527">
    <property type="entry name" value="F-box-assoc_dom_typ1"/>
</dbReference>
<dbReference type="InterPro" id="IPR011043">
    <property type="entry name" value="Gal_Oxase/kelch_b-propeller"/>
</dbReference>
<dbReference type="InterPro" id="IPR017451">
    <property type="entry name" value="F-box-assoc_interact_dom"/>
</dbReference>
<evidence type="ECO:0000313" key="3">
    <source>
        <dbReference type="Proteomes" id="UP001632038"/>
    </source>
</evidence>
<evidence type="ECO:0000259" key="1">
    <source>
        <dbReference type="PROSITE" id="PS50181"/>
    </source>
</evidence>
<proteinExistence type="predicted"/>
<protein>
    <recommendedName>
        <fullName evidence="1">F-box domain-containing protein</fullName>
    </recommendedName>
</protein>
<gene>
    <name evidence="2" type="ORF">CASFOL_035036</name>
</gene>
<organism evidence="2 3">
    <name type="scientific">Castilleja foliolosa</name>
    <dbReference type="NCBI Taxonomy" id="1961234"/>
    <lineage>
        <taxon>Eukaryota</taxon>
        <taxon>Viridiplantae</taxon>
        <taxon>Streptophyta</taxon>
        <taxon>Embryophyta</taxon>
        <taxon>Tracheophyta</taxon>
        <taxon>Spermatophyta</taxon>
        <taxon>Magnoliopsida</taxon>
        <taxon>eudicotyledons</taxon>
        <taxon>Gunneridae</taxon>
        <taxon>Pentapetalae</taxon>
        <taxon>asterids</taxon>
        <taxon>lamiids</taxon>
        <taxon>Lamiales</taxon>
        <taxon>Orobanchaceae</taxon>
        <taxon>Pedicularideae</taxon>
        <taxon>Castillejinae</taxon>
        <taxon>Castilleja</taxon>
    </lineage>
</organism>
<reference evidence="3" key="1">
    <citation type="journal article" date="2024" name="IScience">
        <title>Strigolactones Initiate the Formation of Haustorium-like Structures in Castilleja.</title>
        <authorList>
            <person name="Buerger M."/>
            <person name="Peterson D."/>
            <person name="Chory J."/>
        </authorList>
    </citation>
    <scope>NUCLEOTIDE SEQUENCE [LARGE SCALE GENOMIC DNA]</scope>
</reference>
<dbReference type="EMBL" id="JAVIJP010000066">
    <property type="protein sequence ID" value="KAL3620124.1"/>
    <property type="molecule type" value="Genomic_DNA"/>
</dbReference>
<dbReference type="PANTHER" id="PTHR31672">
    <property type="entry name" value="BNACNNG10540D PROTEIN"/>
    <property type="match status" value="1"/>
</dbReference>
<name>A0ABD3BSR1_9LAMI</name>
<dbReference type="CDD" id="cd22157">
    <property type="entry name" value="F-box_AtFBW1-like"/>
    <property type="match status" value="1"/>
</dbReference>
<dbReference type="SMART" id="SM00256">
    <property type="entry name" value="FBOX"/>
    <property type="match status" value="1"/>
</dbReference>
<dbReference type="InterPro" id="IPR036047">
    <property type="entry name" value="F-box-like_dom_sf"/>
</dbReference>
<dbReference type="SUPFAM" id="SSF50965">
    <property type="entry name" value="Galactose oxidase, central domain"/>
    <property type="match status" value="1"/>
</dbReference>
<dbReference type="Pfam" id="PF07734">
    <property type="entry name" value="FBA_1"/>
    <property type="match status" value="1"/>
</dbReference>
<dbReference type="InterPro" id="IPR001810">
    <property type="entry name" value="F-box_dom"/>
</dbReference>
<comment type="caution">
    <text evidence="2">The sequence shown here is derived from an EMBL/GenBank/DDBJ whole genome shotgun (WGS) entry which is preliminary data.</text>
</comment>
<dbReference type="SUPFAM" id="SSF81383">
    <property type="entry name" value="F-box domain"/>
    <property type="match status" value="1"/>
</dbReference>